<name>A0A9P5SFS2_9FUNG</name>
<feature type="region of interest" description="Disordered" evidence="5">
    <location>
        <begin position="136"/>
        <end position="155"/>
    </location>
</feature>
<keyword evidence="1 4" id="KW-0349">Heme</keyword>
<dbReference type="GO" id="GO:0004128">
    <property type="term" value="F:cytochrome-b5 reductase activity, acting on NAD(P)H"/>
    <property type="evidence" value="ECO:0007669"/>
    <property type="project" value="TreeGrafter"/>
</dbReference>
<evidence type="ECO:0000259" key="6">
    <source>
        <dbReference type="PROSITE" id="PS50255"/>
    </source>
</evidence>
<proteinExistence type="inferred from homology"/>
<dbReference type="GO" id="GO:0046872">
    <property type="term" value="F:metal ion binding"/>
    <property type="evidence" value="ECO:0007669"/>
    <property type="project" value="UniProtKB-UniRule"/>
</dbReference>
<accession>A0A9P5SFS2</accession>
<dbReference type="FunFam" id="3.10.120.10:FF:000001">
    <property type="entry name" value="Cytochrome b5 reductase 4"/>
    <property type="match status" value="1"/>
</dbReference>
<comment type="similarity">
    <text evidence="4">Belongs to the cytochrome b5 family.</text>
</comment>
<dbReference type="Proteomes" id="UP000696485">
    <property type="component" value="Unassembled WGS sequence"/>
</dbReference>
<dbReference type="Gene3D" id="3.10.120.10">
    <property type="entry name" value="Cytochrome b5-like heme/steroid binding domain"/>
    <property type="match status" value="1"/>
</dbReference>
<keyword evidence="8" id="KW-1185">Reference proteome</keyword>
<reference evidence="7" key="1">
    <citation type="journal article" date="2020" name="Fungal Divers.">
        <title>Resolving the Mortierellaceae phylogeny through synthesis of multi-gene phylogenetics and phylogenomics.</title>
        <authorList>
            <person name="Vandepol N."/>
            <person name="Liber J."/>
            <person name="Desiro A."/>
            <person name="Na H."/>
            <person name="Kennedy M."/>
            <person name="Barry K."/>
            <person name="Grigoriev I.V."/>
            <person name="Miller A.N."/>
            <person name="O'Donnell K."/>
            <person name="Stajich J.E."/>
            <person name="Bonito G."/>
        </authorList>
    </citation>
    <scope>NUCLEOTIDE SEQUENCE</scope>
    <source>
        <strain evidence="7">NVP1</strain>
    </source>
</reference>
<dbReference type="GO" id="GO:0020037">
    <property type="term" value="F:heme binding"/>
    <property type="evidence" value="ECO:0007669"/>
    <property type="project" value="UniProtKB-UniRule"/>
</dbReference>
<dbReference type="InterPro" id="IPR001199">
    <property type="entry name" value="Cyt_B5-like_heme/steroid-bd"/>
</dbReference>
<protein>
    <recommendedName>
        <fullName evidence="6">Cytochrome b5 heme-binding domain-containing protein</fullName>
    </recommendedName>
</protein>
<dbReference type="InterPro" id="IPR051872">
    <property type="entry name" value="Cytochrome_b5/Flavoprotein_Rdt"/>
</dbReference>
<dbReference type="SMART" id="SM01117">
    <property type="entry name" value="Cyt-b5"/>
    <property type="match status" value="1"/>
</dbReference>
<keyword evidence="3 4" id="KW-0408">Iron</keyword>
<feature type="region of interest" description="Disordered" evidence="5">
    <location>
        <begin position="17"/>
        <end position="117"/>
    </location>
</feature>
<dbReference type="SUPFAM" id="SSF55856">
    <property type="entry name" value="Cytochrome b5-like heme/steroid binding domain"/>
    <property type="match status" value="1"/>
</dbReference>
<feature type="domain" description="Cytochrome b5 heme-binding" evidence="6">
    <location>
        <begin position="190"/>
        <end position="266"/>
    </location>
</feature>
<evidence type="ECO:0000256" key="1">
    <source>
        <dbReference type="ARBA" id="ARBA00022617"/>
    </source>
</evidence>
<evidence type="ECO:0000313" key="8">
    <source>
        <dbReference type="Proteomes" id="UP000696485"/>
    </source>
</evidence>
<dbReference type="PROSITE" id="PS00191">
    <property type="entry name" value="CYTOCHROME_B5_1"/>
    <property type="match status" value="1"/>
</dbReference>
<evidence type="ECO:0000256" key="4">
    <source>
        <dbReference type="RuleBase" id="RU362121"/>
    </source>
</evidence>
<evidence type="ECO:0000256" key="2">
    <source>
        <dbReference type="ARBA" id="ARBA00022723"/>
    </source>
</evidence>
<sequence length="277" mass="29818">MSFLFTAIKDYVYSGDALATDESASSKNASSSTSEQEEKEMRPPTANPYSSASTRNAEKIIVAPPAPPTVTLSVPTFALDTGANSDSDSDSDDSGDDSDADGPKPSAQQTPQLNVAPYGPIATTTLLSAEDLEDATPSFPAVNGPQRLAACSTDPKSKRRIKFALAPGHSPLDWARLTSSGKDLRGVMGMGRYTLADVKLHNKNDDAWTVLNGKVYNMTPYLAFHPGGEKEIMRCAGRDGTRLFNLTHKWVNYEYMLKECQVGFLVSESSSSYQLTA</sequence>
<dbReference type="Pfam" id="PF00173">
    <property type="entry name" value="Cyt-b5"/>
    <property type="match status" value="1"/>
</dbReference>
<evidence type="ECO:0000313" key="7">
    <source>
        <dbReference type="EMBL" id="KAF9328259.1"/>
    </source>
</evidence>
<dbReference type="PANTHER" id="PTHR46237">
    <property type="entry name" value="CYTOCHROME B5 REDUCTASE 4 FAMILY MEMBER"/>
    <property type="match status" value="1"/>
</dbReference>
<feature type="compositionally biased region" description="Acidic residues" evidence="5">
    <location>
        <begin position="87"/>
        <end position="100"/>
    </location>
</feature>
<dbReference type="AlphaFoldDB" id="A0A9P5SFS2"/>
<organism evidence="7 8">
    <name type="scientific">Podila minutissima</name>
    <dbReference type="NCBI Taxonomy" id="64525"/>
    <lineage>
        <taxon>Eukaryota</taxon>
        <taxon>Fungi</taxon>
        <taxon>Fungi incertae sedis</taxon>
        <taxon>Mucoromycota</taxon>
        <taxon>Mortierellomycotina</taxon>
        <taxon>Mortierellomycetes</taxon>
        <taxon>Mortierellales</taxon>
        <taxon>Mortierellaceae</taxon>
        <taxon>Podila</taxon>
    </lineage>
</organism>
<dbReference type="GO" id="GO:0005737">
    <property type="term" value="C:cytoplasm"/>
    <property type="evidence" value="ECO:0007669"/>
    <property type="project" value="TreeGrafter"/>
</dbReference>
<gene>
    <name evidence="7" type="ORF">BG006_008534</name>
</gene>
<dbReference type="PROSITE" id="PS50255">
    <property type="entry name" value="CYTOCHROME_B5_2"/>
    <property type="match status" value="1"/>
</dbReference>
<dbReference type="EMBL" id="JAAAUY010000582">
    <property type="protein sequence ID" value="KAF9328259.1"/>
    <property type="molecule type" value="Genomic_DNA"/>
</dbReference>
<comment type="caution">
    <text evidence="7">The sequence shown here is derived from an EMBL/GenBank/DDBJ whole genome shotgun (WGS) entry which is preliminary data.</text>
</comment>
<keyword evidence="2 4" id="KW-0479">Metal-binding</keyword>
<evidence type="ECO:0000256" key="3">
    <source>
        <dbReference type="ARBA" id="ARBA00023004"/>
    </source>
</evidence>
<dbReference type="InterPro" id="IPR018506">
    <property type="entry name" value="Cyt_B5_heme-BS"/>
</dbReference>
<dbReference type="InterPro" id="IPR036400">
    <property type="entry name" value="Cyt_B5-like_heme/steroid_sf"/>
</dbReference>
<feature type="compositionally biased region" description="Low complexity" evidence="5">
    <location>
        <begin position="23"/>
        <end position="34"/>
    </location>
</feature>
<dbReference type="PANTHER" id="PTHR46237:SF1">
    <property type="entry name" value="CYTOCHROME B5 REDUCTASE 4"/>
    <property type="match status" value="1"/>
</dbReference>
<evidence type="ECO:0000256" key="5">
    <source>
        <dbReference type="SAM" id="MobiDB-lite"/>
    </source>
</evidence>